<feature type="transmembrane region" description="Helical" evidence="1">
    <location>
        <begin position="140"/>
        <end position="157"/>
    </location>
</feature>
<feature type="transmembrane region" description="Helical" evidence="1">
    <location>
        <begin position="50"/>
        <end position="67"/>
    </location>
</feature>
<dbReference type="KEGG" id="cyn:Cyan7425_3873"/>
<keyword evidence="1" id="KW-1133">Transmembrane helix</keyword>
<dbReference type="OrthoDB" id="9954329at2"/>
<evidence type="ECO:0000313" key="2">
    <source>
        <dbReference type="EMBL" id="ACL46190.1"/>
    </source>
</evidence>
<reference evidence="2" key="1">
    <citation type="submission" date="2009-01" db="EMBL/GenBank/DDBJ databases">
        <title>Complete sequence of chromosome Cyanothece sp. PCC 7425.</title>
        <authorList>
            <consortium name="US DOE Joint Genome Institute"/>
            <person name="Lucas S."/>
            <person name="Copeland A."/>
            <person name="Lapidus A."/>
            <person name="Glavina del Rio T."/>
            <person name="Dalin E."/>
            <person name="Tice H."/>
            <person name="Bruce D."/>
            <person name="Goodwin L."/>
            <person name="Pitluck S."/>
            <person name="Sims D."/>
            <person name="Meineke L."/>
            <person name="Brettin T."/>
            <person name="Detter J.C."/>
            <person name="Han C."/>
            <person name="Larimer F."/>
            <person name="Land M."/>
            <person name="Hauser L."/>
            <person name="Kyrpides N."/>
            <person name="Ovchinnikova G."/>
            <person name="Liberton M."/>
            <person name="Stoeckel J."/>
            <person name="Banerjee A."/>
            <person name="Singh A."/>
            <person name="Page L."/>
            <person name="Sato H."/>
            <person name="Zhao L."/>
            <person name="Sherman L."/>
            <person name="Pakrasi H."/>
            <person name="Richardson P."/>
        </authorList>
    </citation>
    <scope>NUCLEOTIDE SEQUENCE</scope>
    <source>
        <strain evidence="2">PCC 7425</strain>
    </source>
</reference>
<feature type="transmembrane region" description="Helical" evidence="1">
    <location>
        <begin position="20"/>
        <end position="38"/>
    </location>
</feature>
<dbReference type="HOGENOM" id="CLU_581034_0_0_3"/>
<feature type="transmembrane region" description="Helical" evidence="1">
    <location>
        <begin position="187"/>
        <end position="206"/>
    </location>
</feature>
<dbReference type="AlphaFoldDB" id="B8HUI8"/>
<feature type="transmembrane region" description="Helical" evidence="1">
    <location>
        <begin position="87"/>
        <end position="106"/>
    </location>
</feature>
<proteinExistence type="predicted"/>
<name>B8HUI8_CYAP4</name>
<organism evidence="2">
    <name type="scientific">Cyanothece sp. (strain PCC 7425 / ATCC 29141)</name>
    <dbReference type="NCBI Taxonomy" id="395961"/>
    <lineage>
        <taxon>Bacteria</taxon>
        <taxon>Bacillati</taxon>
        <taxon>Cyanobacteriota</taxon>
        <taxon>Cyanophyceae</taxon>
        <taxon>Gomontiellales</taxon>
        <taxon>Cyanothecaceae</taxon>
        <taxon>Cyanothece</taxon>
    </lineage>
</organism>
<evidence type="ECO:0008006" key="3">
    <source>
        <dbReference type="Google" id="ProtNLM"/>
    </source>
</evidence>
<feature type="transmembrane region" description="Helical" evidence="1">
    <location>
        <begin position="406"/>
        <end position="426"/>
    </location>
</feature>
<sequence>MNIRLLLKRSFWLELLDKYYAWIMVVIAIPVIHLNFHAKGMQGIIPNYLDFKRIILAGFNPAAALHGNPTFPMWGYGWLFLITENKLLILILQNLLGIFSISIFIQYIKDNRIIMDKAILLLKFLLLISIPWYAFHSLMWPYSFTISLFILSFVLLFDSFFKKQGVTLNLILSAILFGLALNFRSDYYLMPLGLMTISLIASRFSLLSFKKTVVWLFAIYVCLVPWAIYGKHVTGHYLLTSTNSGHVFFIGLGNLPGNKWGITPYDGDPLMRRLIEERFGNAKSSLHYDTNKFLMSEFLKRIKTDPLEYFRKCLYAFKSMLIGGSYAGEFYESSECNPDCNYKLRNFRFRYLLPQFSQYLQKLSYKDLDIFLVLITVLVNLFGKLIVLLSFLLIPLTLYISLSEKNIFFILLLAVIGYQAAINTFAYHMPAYTANIYFFLLVNLSYGVFLVQERSQYIMHKFTSKKVQNL</sequence>
<evidence type="ECO:0000256" key="1">
    <source>
        <dbReference type="SAM" id="Phobius"/>
    </source>
</evidence>
<feature type="transmembrane region" description="Helical" evidence="1">
    <location>
        <begin position="370"/>
        <end position="394"/>
    </location>
</feature>
<gene>
    <name evidence="2" type="ordered locus">Cyan7425_3873</name>
</gene>
<feature type="transmembrane region" description="Helical" evidence="1">
    <location>
        <begin position="432"/>
        <end position="451"/>
    </location>
</feature>
<protein>
    <recommendedName>
        <fullName evidence="3">Glycosyltransferase RgtA/B/C/D-like domain-containing protein</fullName>
    </recommendedName>
</protein>
<dbReference type="EMBL" id="CP001344">
    <property type="protein sequence ID" value="ACL46190.1"/>
    <property type="molecule type" value="Genomic_DNA"/>
</dbReference>
<keyword evidence="1" id="KW-0812">Transmembrane</keyword>
<accession>B8HUI8</accession>
<feature type="transmembrane region" description="Helical" evidence="1">
    <location>
        <begin position="213"/>
        <end position="229"/>
    </location>
</feature>
<dbReference type="STRING" id="395961.Cyan7425_3873"/>
<feature type="transmembrane region" description="Helical" evidence="1">
    <location>
        <begin position="118"/>
        <end position="134"/>
    </location>
</feature>
<keyword evidence="1" id="KW-0472">Membrane</keyword>
<feature type="transmembrane region" description="Helical" evidence="1">
    <location>
        <begin position="164"/>
        <end position="181"/>
    </location>
</feature>